<feature type="non-terminal residue" evidence="1">
    <location>
        <position position="1"/>
    </location>
</feature>
<organism evidence="1 2">
    <name type="scientific">Racocetra persica</name>
    <dbReference type="NCBI Taxonomy" id="160502"/>
    <lineage>
        <taxon>Eukaryota</taxon>
        <taxon>Fungi</taxon>
        <taxon>Fungi incertae sedis</taxon>
        <taxon>Mucoromycota</taxon>
        <taxon>Glomeromycotina</taxon>
        <taxon>Glomeromycetes</taxon>
        <taxon>Diversisporales</taxon>
        <taxon>Gigasporaceae</taxon>
        <taxon>Racocetra</taxon>
    </lineage>
</organism>
<accession>A0ACA9S253</accession>
<proteinExistence type="predicted"/>
<evidence type="ECO:0000313" key="1">
    <source>
        <dbReference type="EMBL" id="CAG8821303.1"/>
    </source>
</evidence>
<dbReference type="Proteomes" id="UP000789920">
    <property type="component" value="Unassembled WGS sequence"/>
</dbReference>
<feature type="non-terminal residue" evidence="1">
    <location>
        <position position="121"/>
    </location>
</feature>
<evidence type="ECO:0000313" key="2">
    <source>
        <dbReference type="Proteomes" id="UP000789920"/>
    </source>
</evidence>
<name>A0ACA9S253_9GLOM</name>
<keyword evidence="2" id="KW-1185">Reference proteome</keyword>
<dbReference type="EMBL" id="CAJVQC010084718">
    <property type="protein sequence ID" value="CAG8821303.1"/>
    <property type="molecule type" value="Genomic_DNA"/>
</dbReference>
<gene>
    <name evidence="1" type="ORF">RPERSI_LOCUS25555</name>
</gene>
<comment type="caution">
    <text evidence="1">The sequence shown here is derived from an EMBL/GenBank/DDBJ whole genome shotgun (WGS) entry which is preliminary data.</text>
</comment>
<sequence>PQECEFGGELDNEVRENKAMILIEVPLAIVMQMNAIMKGSLELLIEIKPFSNNPSNENNKVDICKIDDDTKREDVKGNVTVNKSEKRGMFEVKYKNDEYISISNNEIALNYNDKVNSLKML</sequence>
<protein>
    <submittedName>
        <fullName evidence="1">35905_t:CDS:1</fullName>
    </submittedName>
</protein>
<reference evidence="1" key="1">
    <citation type="submission" date="2021-06" db="EMBL/GenBank/DDBJ databases">
        <authorList>
            <person name="Kallberg Y."/>
            <person name="Tangrot J."/>
            <person name="Rosling A."/>
        </authorList>
    </citation>
    <scope>NUCLEOTIDE SEQUENCE</scope>
    <source>
        <strain evidence="1">MA461A</strain>
    </source>
</reference>